<dbReference type="GO" id="GO:0004497">
    <property type="term" value="F:monooxygenase activity"/>
    <property type="evidence" value="ECO:0007669"/>
    <property type="project" value="UniProtKB-KW"/>
</dbReference>
<reference evidence="9" key="1">
    <citation type="submission" date="2020-11" db="EMBL/GenBank/DDBJ databases">
        <authorList>
            <consortium name="DOE Joint Genome Institute"/>
            <person name="Ahrendt S."/>
            <person name="Riley R."/>
            <person name="Andreopoulos W."/>
            <person name="Labutti K."/>
            <person name="Pangilinan J."/>
            <person name="Ruiz-Duenas F.J."/>
            <person name="Barrasa J.M."/>
            <person name="Sanchez-Garcia M."/>
            <person name="Camarero S."/>
            <person name="Miyauchi S."/>
            <person name="Serrano A."/>
            <person name="Linde D."/>
            <person name="Babiker R."/>
            <person name="Drula E."/>
            <person name="Ayuso-Fernandez I."/>
            <person name="Pacheco R."/>
            <person name="Padilla G."/>
            <person name="Ferreira P."/>
            <person name="Barriuso J."/>
            <person name="Kellner H."/>
            <person name="Castanera R."/>
            <person name="Alfaro M."/>
            <person name="Ramirez L."/>
            <person name="Pisabarro A.G."/>
            <person name="Kuo A."/>
            <person name="Tritt A."/>
            <person name="Lipzen A."/>
            <person name="He G."/>
            <person name="Yan M."/>
            <person name="Ng V."/>
            <person name="Cullen D."/>
            <person name="Martin F."/>
            <person name="Rosso M.-N."/>
            <person name="Henrissat B."/>
            <person name="Hibbett D."/>
            <person name="Martinez A.T."/>
            <person name="Grigoriev I.V."/>
        </authorList>
    </citation>
    <scope>NUCLEOTIDE SEQUENCE</scope>
    <source>
        <strain evidence="9">CBS 247.69</strain>
    </source>
</reference>
<dbReference type="AlphaFoldDB" id="A0A9P6CQN5"/>
<dbReference type="SUPFAM" id="SSF48264">
    <property type="entry name" value="Cytochrome P450"/>
    <property type="match status" value="1"/>
</dbReference>
<sequence>MTTCQNPTTNGTEKPAHSTAYLTQLNICLLYAYTMIHSLFYTLGWVLLVTVISSIIRAWIDRWKLRAIPSVGYSGVLTSYLGAIQFSRKGHELIQEGYEKYPGTAFKVPMLFKWLIVINGPKMLDDIRRAGPDEVNARKALAEIVSSKYTMGPEIQEDYYHVAAVRSPLTKNLATRFADVQDEIACAFDDFIPRTEEWTKVPALSTAMHIISRTSNRLFVGLPLCRNLDYLRLNEEYAKNVMDAGLKITLFPSFLMPLAAYFFSTLQKSLNQSTSHLGSIIQDRLDKEREYGPDWPEKPNDLITWLLSEAPSELKTVRDVTLRVLAVNFAAIHTTSLAFTHALYDLASRPSYVTALREEVESVIEEDGLNKLALGKMRKLDSFIKESHRLGPTGALVVDRKILKDFTFSNGVVIPAGYAIAAANAATNCDDANYPNAREFDGFRFSKMRESEGEGIKHQMVSPNLNYLSFGTGRYICPGRFFAVNELKAMLAYVLLKYDVKVEDGKRPKDAWFGRMSMPNLTASVMFRRRT</sequence>
<evidence type="ECO:0000313" key="10">
    <source>
        <dbReference type="Proteomes" id="UP000807353"/>
    </source>
</evidence>
<dbReference type="InterPro" id="IPR002403">
    <property type="entry name" value="Cyt_P450_E_grp-IV"/>
</dbReference>
<evidence type="ECO:0000256" key="3">
    <source>
        <dbReference type="ARBA" id="ARBA00022723"/>
    </source>
</evidence>
<dbReference type="GO" id="GO:0005506">
    <property type="term" value="F:iron ion binding"/>
    <property type="evidence" value="ECO:0007669"/>
    <property type="project" value="InterPro"/>
</dbReference>
<dbReference type="CDD" id="cd11041">
    <property type="entry name" value="CYP503A1-like"/>
    <property type="match status" value="1"/>
</dbReference>
<dbReference type="EMBL" id="MU150231">
    <property type="protein sequence ID" value="KAF9468818.1"/>
    <property type="molecule type" value="Genomic_DNA"/>
</dbReference>
<comment type="cofactor">
    <cofactor evidence="1 7">
        <name>heme</name>
        <dbReference type="ChEBI" id="CHEBI:30413"/>
    </cofactor>
</comment>
<evidence type="ECO:0000256" key="7">
    <source>
        <dbReference type="PIRSR" id="PIRSR602403-1"/>
    </source>
</evidence>
<keyword evidence="7" id="KW-0349">Heme</keyword>
<dbReference type="Pfam" id="PF00067">
    <property type="entry name" value="p450"/>
    <property type="match status" value="1"/>
</dbReference>
<evidence type="ECO:0000256" key="2">
    <source>
        <dbReference type="ARBA" id="ARBA00010617"/>
    </source>
</evidence>
<dbReference type="PRINTS" id="PR00465">
    <property type="entry name" value="EP450IV"/>
</dbReference>
<evidence type="ECO:0000256" key="6">
    <source>
        <dbReference type="ARBA" id="ARBA00023033"/>
    </source>
</evidence>
<evidence type="ECO:0000256" key="1">
    <source>
        <dbReference type="ARBA" id="ARBA00001971"/>
    </source>
</evidence>
<dbReference type="Proteomes" id="UP000807353">
    <property type="component" value="Unassembled WGS sequence"/>
</dbReference>
<evidence type="ECO:0000256" key="4">
    <source>
        <dbReference type="ARBA" id="ARBA00023002"/>
    </source>
</evidence>
<dbReference type="InterPro" id="IPR036396">
    <property type="entry name" value="Cyt_P450_sf"/>
</dbReference>
<dbReference type="InterPro" id="IPR001128">
    <property type="entry name" value="Cyt_P450"/>
</dbReference>
<evidence type="ECO:0000256" key="8">
    <source>
        <dbReference type="SAM" id="Phobius"/>
    </source>
</evidence>
<comment type="caution">
    <text evidence="9">The sequence shown here is derived from an EMBL/GenBank/DDBJ whole genome shotgun (WGS) entry which is preliminary data.</text>
</comment>
<keyword evidence="6" id="KW-0503">Monooxygenase</keyword>
<evidence type="ECO:0000256" key="5">
    <source>
        <dbReference type="ARBA" id="ARBA00023004"/>
    </source>
</evidence>
<keyword evidence="8" id="KW-0472">Membrane</keyword>
<keyword evidence="10" id="KW-1185">Reference proteome</keyword>
<dbReference type="Gene3D" id="1.10.630.10">
    <property type="entry name" value="Cytochrome P450"/>
    <property type="match status" value="1"/>
</dbReference>
<dbReference type="PANTHER" id="PTHR46206">
    <property type="entry name" value="CYTOCHROME P450"/>
    <property type="match status" value="1"/>
</dbReference>
<dbReference type="GO" id="GO:0016705">
    <property type="term" value="F:oxidoreductase activity, acting on paired donors, with incorporation or reduction of molecular oxygen"/>
    <property type="evidence" value="ECO:0007669"/>
    <property type="project" value="InterPro"/>
</dbReference>
<comment type="similarity">
    <text evidence="2">Belongs to the cytochrome P450 family.</text>
</comment>
<evidence type="ECO:0000313" key="9">
    <source>
        <dbReference type="EMBL" id="KAF9468818.1"/>
    </source>
</evidence>
<organism evidence="9 10">
    <name type="scientific">Collybia nuda</name>
    <dbReference type="NCBI Taxonomy" id="64659"/>
    <lineage>
        <taxon>Eukaryota</taxon>
        <taxon>Fungi</taxon>
        <taxon>Dikarya</taxon>
        <taxon>Basidiomycota</taxon>
        <taxon>Agaricomycotina</taxon>
        <taxon>Agaricomycetes</taxon>
        <taxon>Agaricomycetidae</taxon>
        <taxon>Agaricales</taxon>
        <taxon>Tricholomatineae</taxon>
        <taxon>Clitocybaceae</taxon>
        <taxon>Collybia</taxon>
    </lineage>
</organism>
<feature type="binding site" description="axial binding residue" evidence="7">
    <location>
        <position position="477"/>
    </location>
    <ligand>
        <name>heme</name>
        <dbReference type="ChEBI" id="CHEBI:30413"/>
    </ligand>
    <ligandPart>
        <name>Fe</name>
        <dbReference type="ChEBI" id="CHEBI:18248"/>
    </ligandPart>
</feature>
<keyword evidence="8" id="KW-0812">Transmembrane</keyword>
<dbReference type="PANTHER" id="PTHR46206:SF1">
    <property type="entry name" value="P450, PUTATIVE (EUROFUNG)-RELATED"/>
    <property type="match status" value="1"/>
</dbReference>
<dbReference type="GO" id="GO:0020037">
    <property type="term" value="F:heme binding"/>
    <property type="evidence" value="ECO:0007669"/>
    <property type="project" value="InterPro"/>
</dbReference>
<keyword evidence="5 7" id="KW-0408">Iron</keyword>
<keyword evidence="4" id="KW-0560">Oxidoreductase</keyword>
<keyword evidence="8" id="KW-1133">Transmembrane helix</keyword>
<dbReference type="OrthoDB" id="1844152at2759"/>
<proteinExistence type="inferred from homology"/>
<accession>A0A9P6CQN5</accession>
<protein>
    <submittedName>
        <fullName evidence="9">Cytochrome P450</fullName>
    </submittedName>
</protein>
<feature type="transmembrane region" description="Helical" evidence="8">
    <location>
        <begin position="39"/>
        <end position="60"/>
    </location>
</feature>
<name>A0A9P6CQN5_9AGAR</name>
<gene>
    <name evidence="9" type="ORF">BDZ94DRAFT_543655</name>
</gene>
<keyword evidence="3 7" id="KW-0479">Metal-binding</keyword>